<name>A0A644WN34_9ZZZZ</name>
<proteinExistence type="predicted"/>
<sequence>MLSVKKFYALPKNSLISNGFGTIDYCDSFQIEINADQTVDGFVNEIFILPVWAQALLAARNVPAGLLGLKAGEDRGPESNYYTVGSQATYFTVLDRNENEIVMGMDDVHLDFRVSVMKKKREQGCSVFLTTIVKFHNTAGKLYFTTIKPFHQTIMAAMLEQAKASLEK</sequence>
<dbReference type="Pfam" id="PF11066">
    <property type="entry name" value="DUF2867"/>
    <property type="match status" value="1"/>
</dbReference>
<protein>
    <recommendedName>
        <fullName evidence="2">DUF2867 domain-containing protein</fullName>
    </recommendedName>
</protein>
<evidence type="ECO:0008006" key="2">
    <source>
        <dbReference type="Google" id="ProtNLM"/>
    </source>
</evidence>
<comment type="caution">
    <text evidence="1">The sequence shown here is derived from an EMBL/GenBank/DDBJ whole genome shotgun (WGS) entry which is preliminary data.</text>
</comment>
<evidence type="ECO:0000313" key="1">
    <source>
        <dbReference type="EMBL" id="MPM05326.1"/>
    </source>
</evidence>
<dbReference type="InterPro" id="IPR021295">
    <property type="entry name" value="DUF2867"/>
</dbReference>
<reference evidence="1" key="1">
    <citation type="submission" date="2019-08" db="EMBL/GenBank/DDBJ databases">
        <authorList>
            <person name="Kucharzyk K."/>
            <person name="Murdoch R.W."/>
            <person name="Higgins S."/>
            <person name="Loffler F."/>
        </authorList>
    </citation>
    <scope>NUCLEOTIDE SEQUENCE</scope>
</reference>
<organism evidence="1">
    <name type="scientific">bioreactor metagenome</name>
    <dbReference type="NCBI Taxonomy" id="1076179"/>
    <lineage>
        <taxon>unclassified sequences</taxon>
        <taxon>metagenomes</taxon>
        <taxon>ecological metagenomes</taxon>
    </lineage>
</organism>
<gene>
    <name evidence="1" type="ORF">SDC9_51614</name>
</gene>
<dbReference type="EMBL" id="VSSQ01001122">
    <property type="protein sequence ID" value="MPM05326.1"/>
    <property type="molecule type" value="Genomic_DNA"/>
</dbReference>
<dbReference type="AlphaFoldDB" id="A0A644WN34"/>
<accession>A0A644WN34</accession>